<name>A0A9D1RYR7_9CORY</name>
<gene>
    <name evidence="2" type="ORF">H9867_01590</name>
</gene>
<dbReference type="InterPro" id="IPR016181">
    <property type="entry name" value="Acyl_CoA_acyltransferase"/>
</dbReference>
<reference evidence="2" key="1">
    <citation type="journal article" date="2021" name="PeerJ">
        <title>Extensive microbial diversity within the chicken gut microbiome revealed by metagenomics and culture.</title>
        <authorList>
            <person name="Gilroy R."/>
            <person name="Ravi A."/>
            <person name="Getino M."/>
            <person name="Pursley I."/>
            <person name="Horton D.L."/>
            <person name="Alikhan N.F."/>
            <person name="Baker D."/>
            <person name="Gharbi K."/>
            <person name="Hall N."/>
            <person name="Watson M."/>
            <person name="Adriaenssens E.M."/>
            <person name="Foster-Nyarko E."/>
            <person name="Jarju S."/>
            <person name="Secka A."/>
            <person name="Antonio M."/>
            <person name="Oren A."/>
            <person name="Chaudhuri R.R."/>
            <person name="La Ragione R."/>
            <person name="Hildebrand F."/>
            <person name="Pallen M.J."/>
        </authorList>
    </citation>
    <scope>NUCLEOTIDE SEQUENCE</scope>
    <source>
        <strain evidence="2">4376</strain>
    </source>
</reference>
<accession>A0A9D1RYR7</accession>
<dbReference type="Proteomes" id="UP000824189">
    <property type="component" value="Unassembled WGS sequence"/>
</dbReference>
<dbReference type="PANTHER" id="PTHR31435">
    <property type="entry name" value="PROTEIN NATD1"/>
    <property type="match status" value="1"/>
</dbReference>
<dbReference type="Gene3D" id="3.40.630.30">
    <property type="match status" value="1"/>
</dbReference>
<dbReference type="InterPro" id="IPR031165">
    <property type="entry name" value="GNAT_YJDJ"/>
</dbReference>
<dbReference type="EMBL" id="DXFZ01000021">
    <property type="protein sequence ID" value="HIW95171.1"/>
    <property type="molecule type" value="Genomic_DNA"/>
</dbReference>
<comment type="caution">
    <text evidence="2">The sequence shown here is derived from an EMBL/GenBank/DDBJ whole genome shotgun (WGS) entry which is preliminary data.</text>
</comment>
<dbReference type="AlphaFoldDB" id="A0A9D1RYR7"/>
<dbReference type="Pfam" id="PF14542">
    <property type="entry name" value="Acetyltransf_CG"/>
    <property type="match status" value="1"/>
</dbReference>
<dbReference type="PROSITE" id="PS51729">
    <property type="entry name" value="GNAT_YJDJ"/>
    <property type="match status" value="1"/>
</dbReference>
<evidence type="ECO:0000313" key="2">
    <source>
        <dbReference type="EMBL" id="HIW95171.1"/>
    </source>
</evidence>
<reference evidence="2" key="2">
    <citation type="submission" date="2021-04" db="EMBL/GenBank/DDBJ databases">
        <authorList>
            <person name="Gilroy R."/>
        </authorList>
    </citation>
    <scope>NUCLEOTIDE SEQUENCE</scope>
    <source>
        <strain evidence="2">4376</strain>
    </source>
</reference>
<protein>
    <submittedName>
        <fullName evidence="2">N-acetyltransferase</fullName>
    </submittedName>
</protein>
<evidence type="ECO:0000313" key="3">
    <source>
        <dbReference type="Proteomes" id="UP000824189"/>
    </source>
</evidence>
<evidence type="ECO:0000259" key="1">
    <source>
        <dbReference type="PROSITE" id="PS51729"/>
    </source>
</evidence>
<dbReference type="SUPFAM" id="SSF55729">
    <property type="entry name" value="Acyl-CoA N-acyltransferases (Nat)"/>
    <property type="match status" value="1"/>
</dbReference>
<organism evidence="2 3">
    <name type="scientific">Candidatus Corynebacterium gallistercoris</name>
    <dbReference type="NCBI Taxonomy" id="2838530"/>
    <lineage>
        <taxon>Bacteria</taxon>
        <taxon>Bacillati</taxon>
        <taxon>Actinomycetota</taxon>
        <taxon>Actinomycetes</taxon>
        <taxon>Mycobacteriales</taxon>
        <taxon>Corynebacteriaceae</taxon>
        <taxon>Corynebacterium</taxon>
    </lineage>
</organism>
<dbReference type="InterPro" id="IPR045057">
    <property type="entry name" value="Gcn5-rel_NAT"/>
</dbReference>
<feature type="domain" description="N-acetyltransferase" evidence="1">
    <location>
        <begin position="18"/>
        <end position="114"/>
    </location>
</feature>
<sequence length="120" mass="13268">MTEQKNLTDKEGTTVEVRVTPQGDAFAVYYSGEDNWAGATYFLDVKGERIFFHTIVGEEHEGKGLAGVLVAEALEATEADGLTVVPVCPYVKSWIEKKDWAGQVRQPNRDDLAVVKKHAE</sequence>
<proteinExistence type="predicted"/>
<dbReference type="PANTHER" id="PTHR31435:SF10">
    <property type="entry name" value="BSR4717 PROTEIN"/>
    <property type="match status" value="1"/>
</dbReference>